<keyword evidence="4" id="KW-1185">Reference proteome</keyword>
<dbReference type="PANTHER" id="PTHR33736">
    <property type="entry name" value="F-BOX PROTEIN-RELATED"/>
    <property type="match status" value="1"/>
</dbReference>
<dbReference type="FunCoup" id="A0A061GW07">
    <property type="interactions" value="105"/>
</dbReference>
<dbReference type="EMBL" id="CM001887">
    <property type="protein sequence ID" value="EOY33367.1"/>
    <property type="molecule type" value="Genomic_DNA"/>
</dbReference>
<protein>
    <submittedName>
        <fullName evidence="3">F-box family protein, putative</fullName>
    </submittedName>
</protein>
<evidence type="ECO:0000313" key="3">
    <source>
        <dbReference type="EMBL" id="EOY33367.1"/>
    </source>
</evidence>
<dbReference type="Gramene" id="EOY33367">
    <property type="protein sequence ID" value="EOY33367"/>
    <property type="gene ID" value="TCM_041347"/>
</dbReference>
<feature type="transmembrane region" description="Helical" evidence="2">
    <location>
        <begin position="323"/>
        <end position="345"/>
    </location>
</feature>
<dbReference type="Proteomes" id="UP000026915">
    <property type="component" value="Chromosome 9"/>
</dbReference>
<dbReference type="eggNOG" id="ENOG502QVIW">
    <property type="taxonomic scope" value="Eukaryota"/>
</dbReference>
<gene>
    <name evidence="3" type="ORF">TCM_041347</name>
</gene>
<proteinExistence type="predicted"/>
<dbReference type="OMA" id="FTEHTWQ"/>
<dbReference type="InterPro" id="IPR045283">
    <property type="entry name" value="AT3G44326-like"/>
</dbReference>
<dbReference type="AlphaFoldDB" id="A0A061GW07"/>
<evidence type="ECO:0000256" key="1">
    <source>
        <dbReference type="SAM" id="MobiDB-lite"/>
    </source>
</evidence>
<keyword evidence="2" id="KW-0472">Membrane</keyword>
<dbReference type="PANTHER" id="PTHR33736:SF18">
    <property type="entry name" value="F-BOX DOMAIN-CONTAINING PROTEIN"/>
    <property type="match status" value="1"/>
</dbReference>
<dbReference type="InterPro" id="IPR036047">
    <property type="entry name" value="F-box-like_dom_sf"/>
</dbReference>
<dbReference type="InParanoid" id="A0A061GW07"/>
<feature type="compositionally biased region" description="Basic and acidic residues" evidence="1">
    <location>
        <begin position="298"/>
        <end position="310"/>
    </location>
</feature>
<keyword evidence="2" id="KW-1133">Transmembrane helix</keyword>
<dbReference type="SUPFAM" id="SSF81383">
    <property type="entry name" value="F-box domain"/>
    <property type="match status" value="1"/>
</dbReference>
<evidence type="ECO:0000313" key="4">
    <source>
        <dbReference type="Proteomes" id="UP000026915"/>
    </source>
</evidence>
<feature type="region of interest" description="Disordered" evidence="1">
    <location>
        <begin position="290"/>
        <end position="315"/>
    </location>
</feature>
<reference evidence="3 4" key="1">
    <citation type="journal article" date="2013" name="Genome Biol.">
        <title>The genome sequence of the most widely cultivated cacao type and its use to identify candidate genes regulating pod color.</title>
        <authorList>
            <person name="Motamayor J.C."/>
            <person name="Mockaitis K."/>
            <person name="Schmutz J."/>
            <person name="Haiminen N."/>
            <person name="Iii D.L."/>
            <person name="Cornejo O."/>
            <person name="Findley S.D."/>
            <person name="Zheng P."/>
            <person name="Utro F."/>
            <person name="Royaert S."/>
            <person name="Saski C."/>
            <person name="Jenkins J."/>
            <person name="Podicheti R."/>
            <person name="Zhao M."/>
            <person name="Scheffler B.E."/>
            <person name="Stack J.C."/>
            <person name="Feltus F.A."/>
            <person name="Mustiga G.M."/>
            <person name="Amores F."/>
            <person name="Phillips W."/>
            <person name="Marelli J.P."/>
            <person name="May G.D."/>
            <person name="Shapiro H."/>
            <person name="Ma J."/>
            <person name="Bustamante C.D."/>
            <person name="Schnell R.J."/>
            <person name="Main D."/>
            <person name="Gilbert D."/>
            <person name="Parida L."/>
            <person name="Kuhn D.N."/>
        </authorList>
    </citation>
    <scope>NUCLEOTIDE SEQUENCE [LARGE SCALE GENOMIC DNA]</scope>
    <source>
        <strain evidence="4">cv. Matina 1-6</strain>
    </source>
</reference>
<organism evidence="3 4">
    <name type="scientific">Theobroma cacao</name>
    <name type="common">Cacao</name>
    <name type="synonym">Cocoa</name>
    <dbReference type="NCBI Taxonomy" id="3641"/>
    <lineage>
        <taxon>Eukaryota</taxon>
        <taxon>Viridiplantae</taxon>
        <taxon>Streptophyta</taxon>
        <taxon>Embryophyta</taxon>
        <taxon>Tracheophyta</taxon>
        <taxon>Spermatophyta</taxon>
        <taxon>Magnoliopsida</taxon>
        <taxon>eudicotyledons</taxon>
        <taxon>Gunneridae</taxon>
        <taxon>Pentapetalae</taxon>
        <taxon>rosids</taxon>
        <taxon>malvids</taxon>
        <taxon>Malvales</taxon>
        <taxon>Malvaceae</taxon>
        <taxon>Byttnerioideae</taxon>
        <taxon>Theobroma</taxon>
    </lineage>
</organism>
<keyword evidence="2" id="KW-0812">Transmembrane</keyword>
<evidence type="ECO:0000256" key="2">
    <source>
        <dbReference type="SAM" id="Phobius"/>
    </source>
</evidence>
<name>A0A061GW07_THECC</name>
<dbReference type="STRING" id="3641.A0A061GW07"/>
<dbReference type="Gene3D" id="1.20.1280.50">
    <property type="match status" value="1"/>
</dbReference>
<dbReference type="HOGENOM" id="CLU_057235_0_0_1"/>
<sequence>MKTITSTTVDQGGYASNETISTVHPDILHSHILTRLDGPSLAALACSSSHLHALSSEENLWQNICSSTWPSVNHPRLQKIISAFPSGHRSFFSDAFPFLDLQPLKLNVNSLTLPTELISAVDISYRNKIIYTKVEEMETSSSWFLCSPFRVDLLDPKDSAPTPIKYFGGSNKVDTWLKHLEENLTLSWIVIDPSRKKAAVNMSSRRAVSVKRHWLTGDVQVRFGMVMGGGGRRGSSRELVECGVVVTCVGKEGGEMHVREVSMVMEDMEGKGLNGKDSLVILEGVMENGRRKKGNGNEGKERYEEFGERKRERKERRQRKERALDLVCISIGVAGFVTFWSAMLFR</sequence>
<accession>A0A061GW07</accession>